<gene>
    <name evidence="2" type="ORF">AA23TX_04759</name>
</gene>
<keyword evidence="3" id="KW-1185">Reference proteome</keyword>
<name>A0A6I8LT78_9PSEU</name>
<dbReference type="EMBL" id="CABVGP010000002">
    <property type="protein sequence ID" value="VVJ19738.1"/>
    <property type="molecule type" value="Genomic_DNA"/>
</dbReference>
<dbReference type="AlphaFoldDB" id="A0A6I8LT78"/>
<sequence length="57" mass="6060">MPLPGDVAAQHCHQVPTSTELPTGRSVICMVAAGRRDRKGRRLTPAGPLPLLSDTAR</sequence>
<proteinExistence type="predicted"/>
<accession>A0A6I8LT78</accession>
<evidence type="ECO:0000313" key="3">
    <source>
        <dbReference type="Proteomes" id="UP000399805"/>
    </source>
</evidence>
<protein>
    <submittedName>
        <fullName evidence="2">Uncharacterized protein</fullName>
    </submittedName>
</protein>
<organism evidence="2 3">
    <name type="scientific">Amycolatopsis camponoti</name>
    <dbReference type="NCBI Taxonomy" id="2606593"/>
    <lineage>
        <taxon>Bacteria</taxon>
        <taxon>Bacillati</taxon>
        <taxon>Actinomycetota</taxon>
        <taxon>Actinomycetes</taxon>
        <taxon>Pseudonocardiales</taxon>
        <taxon>Pseudonocardiaceae</taxon>
        <taxon>Amycolatopsis</taxon>
    </lineage>
</organism>
<reference evidence="2 3" key="1">
    <citation type="submission" date="2019-09" db="EMBL/GenBank/DDBJ databases">
        <authorList>
            <person name="Leyn A S."/>
        </authorList>
    </citation>
    <scope>NUCLEOTIDE SEQUENCE [LARGE SCALE GENOMIC DNA]</scope>
    <source>
        <strain evidence="2">AA231_1</strain>
    </source>
</reference>
<evidence type="ECO:0000256" key="1">
    <source>
        <dbReference type="SAM" id="MobiDB-lite"/>
    </source>
</evidence>
<evidence type="ECO:0000313" key="2">
    <source>
        <dbReference type="EMBL" id="VVJ19738.1"/>
    </source>
</evidence>
<feature type="region of interest" description="Disordered" evidence="1">
    <location>
        <begin position="36"/>
        <end position="57"/>
    </location>
</feature>
<dbReference type="Proteomes" id="UP000399805">
    <property type="component" value="Unassembled WGS sequence"/>
</dbReference>